<feature type="binding site" evidence="13">
    <location>
        <position position="105"/>
    </location>
    <ligand>
        <name>sn-glycerol 3-phosphate</name>
        <dbReference type="ChEBI" id="CHEBI:57597"/>
    </ligand>
</feature>
<feature type="binding site" evidence="15">
    <location>
        <position position="105"/>
    </location>
    <ligand>
        <name>substrate</name>
    </ligand>
</feature>
<dbReference type="InterPro" id="IPR011128">
    <property type="entry name" value="G3P_DH_NAD-dep_N"/>
</dbReference>
<name>A0A2M9Y4D2_9LEPT</name>
<evidence type="ECO:0000256" key="11">
    <source>
        <dbReference type="ARBA" id="ARBA00069372"/>
    </source>
</evidence>
<evidence type="ECO:0000256" key="3">
    <source>
        <dbReference type="ARBA" id="ARBA00022857"/>
    </source>
</evidence>
<proteinExistence type="inferred from homology"/>
<keyword evidence="4 13" id="KW-0560">Oxidoreductase</keyword>
<feature type="binding site" evidence="13">
    <location>
        <position position="256"/>
    </location>
    <ligand>
        <name>sn-glycerol 3-phosphate</name>
        <dbReference type="ChEBI" id="CHEBI:57597"/>
    </ligand>
</feature>
<evidence type="ECO:0000256" key="8">
    <source>
        <dbReference type="ARBA" id="ARBA00023264"/>
    </source>
</evidence>
<evidence type="ECO:0000256" key="7">
    <source>
        <dbReference type="ARBA" id="ARBA00023209"/>
    </source>
</evidence>
<evidence type="ECO:0000256" key="9">
    <source>
        <dbReference type="ARBA" id="ARBA00052716"/>
    </source>
</evidence>
<sequence>MKIGIIGAGSFGTALGSILADKGYDVTLWTRSEDQARSINENHMNSKHMPDLVLPEKLKADTNLIHVVKDKEMIVSAPPSHALSGILKEIKDHIPPKVPIVSASKGIENESLRLVSEIFESELPGQFHSQLSYLSGPSFAKEMVKRVPTIVSIASKNEATAKRVQEIFSFTYFRTYWTPDVVGVEVGGALKNVIAIAAGVADGLGFGQNTRAALITRGLNEITRMGIKMGADPMTFLGPSGMGDLVLTCCGEGSRNRTVGFRLGQGEKLNAILASMNEVAEGVKTTLSAKNLSDKLGVELAITQEVYRMLYEDKDPKEVVKALMSRDLKREGV</sequence>
<evidence type="ECO:0000256" key="16">
    <source>
        <dbReference type="PIRSR" id="PIRSR000114-3"/>
    </source>
</evidence>
<comment type="subcellular location">
    <subcellularLocation>
        <location evidence="13">Cytoplasm</location>
    </subcellularLocation>
</comment>
<keyword evidence="5 13" id="KW-0520">NAD</keyword>
<comment type="function">
    <text evidence="13">Catalyzes the reduction of the glycolytic intermediate dihydroxyacetone phosphate (DHAP) to sn-glycerol 3-phosphate (G3P), the key precursor for phospholipid synthesis.</text>
</comment>
<feature type="binding site" evidence="13">
    <location>
        <position position="254"/>
    </location>
    <ligand>
        <name>sn-glycerol 3-phosphate</name>
        <dbReference type="ChEBI" id="CHEBI:57597"/>
    </ligand>
</feature>
<dbReference type="GO" id="GO:0051287">
    <property type="term" value="F:NAD binding"/>
    <property type="evidence" value="ECO:0007669"/>
    <property type="project" value="InterPro"/>
</dbReference>
<feature type="active site" description="Proton acceptor" evidence="13 14">
    <location>
        <position position="191"/>
    </location>
</feature>
<evidence type="ECO:0000256" key="5">
    <source>
        <dbReference type="ARBA" id="ARBA00023027"/>
    </source>
</evidence>
<dbReference type="InterPro" id="IPR013328">
    <property type="entry name" value="6PGD_dom2"/>
</dbReference>
<organism evidence="20 21">
    <name type="scientific">Leptospira brenneri</name>
    <dbReference type="NCBI Taxonomy" id="2023182"/>
    <lineage>
        <taxon>Bacteria</taxon>
        <taxon>Pseudomonadati</taxon>
        <taxon>Spirochaetota</taxon>
        <taxon>Spirochaetia</taxon>
        <taxon>Leptospirales</taxon>
        <taxon>Leptospiraceae</taxon>
        <taxon>Leptospira</taxon>
    </lineage>
</organism>
<evidence type="ECO:0000313" key="21">
    <source>
        <dbReference type="Proteomes" id="UP000297891"/>
    </source>
</evidence>
<comment type="caution">
    <text evidence="20">The sequence shown here is derived from an EMBL/GenBank/DDBJ whole genome shotgun (WGS) entry which is preliminary data.</text>
</comment>
<dbReference type="GO" id="GO:0006650">
    <property type="term" value="P:glycerophospholipid metabolic process"/>
    <property type="evidence" value="ECO:0007669"/>
    <property type="project" value="UniProtKB-UniRule"/>
</dbReference>
<comment type="catalytic activity">
    <reaction evidence="9">
        <text>sn-glycerol 3-phosphate + NADP(+) = dihydroxyacetone phosphate + NADPH + H(+)</text>
        <dbReference type="Rhea" id="RHEA:11096"/>
        <dbReference type="ChEBI" id="CHEBI:15378"/>
        <dbReference type="ChEBI" id="CHEBI:57597"/>
        <dbReference type="ChEBI" id="CHEBI:57642"/>
        <dbReference type="ChEBI" id="CHEBI:57783"/>
        <dbReference type="ChEBI" id="CHEBI:58349"/>
        <dbReference type="EC" id="1.1.1.94"/>
    </reaction>
    <physiologicalReaction direction="right-to-left" evidence="9">
        <dbReference type="Rhea" id="RHEA:11098"/>
    </physiologicalReaction>
</comment>
<evidence type="ECO:0000259" key="19">
    <source>
        <dbReference type="Pfam" id="PF07479"/>
    </source>
</evidence>
<feature type="binding site" evidence="13">
    <location>
        <position position="244"/>
    </location>
    <ligand>
        <name>sn-glycerol 3-phosphate</name>
        <dbReference type="ChEBI" id="CHEBI:57597"/>
    </ligand>
</feature>
<feature type="binding site" evidence="13">
    <location>
        <position position="279"/>
    </location>
    <ligand>
        <name>NADPH</name>
        <dbReference type="ChEBI" id="CHEBI:57783"/>
    </ligand>
</feature>
<dbReference type="NCBIfam" id="NF000940">
    <property type="entry name" value="PRK00094.1-2"/>
    <property type="match status" value="1"/>
</dbReference>
<dbReference type="GO" id="GO:0005975">
    <property type="term" value="P:carbohydrate metabolic process"/>
    <property type="evidence" value="ECO:0007669"/>
    <property type="project" value="InterPro"/>
</dbReference>
<dbReference type="PANTHER" id="PTHR11728:SF1">
    <property type="entry name" value="GLYCEROL-3-PHOSPHATE DEHYDROGENASE [NAD(+)] 2, CHLOROPLASTIC"/>
    <property type="match status" value="1"/>
</dbReference>
<evidence type="ECO:0000256" key="2">
    <source>
        <dbReference type="ARBA" id="ARBA00022516"/>
    </source>
</evidence>
<dbReference type="InterPro" id="IPR008927">
    <property type="entry name" value="6-PGluconate_DH-like_C_sf"/>
</dbReference>
<dbReference type="InterPro" id="IPR036291">
    <property type="entry name" value="NAD(P)-bd_dom_sf"/>
</dbReference>
<dbReference type="GO" id="GO:0046167">
    <property type="term" value="P:glycerol-3-phosphate biosynthetic process"/>
    <property type="evidence" value="ECO:0007669"/>
    <property type="project" value="UniProtKB-UniRule"/>
</dbReference>
<feature type="binding site" evidence="13">
    <location>
        <position position="191"/>
    </location>
    <ligand>
        <name>sn-glycerol 3-phosphate</name>
        <dbReference type="ChEBI" id="CHEBI:57597"/>
    </ligand>
</feature>
<dbReference type="GO" id="GO:0046168">
    <property type="term" value="P:glycerol-3-phosphate catabolic process"/>
    <property type="evidence" value="ECO:0007669"/>
    <property type="project" value="InterPro"/>
</dbReference>
<accession>A0A2M9Y4D2</accession>
<gene>
    <name evidence="13" type="primary">gpsA</name>
    <name evidence="20" type="ORF">EHQ30_07490</name>
</gene>
<dbReference type="Gene3D" id="1.10.1040.10">
    <property type="entry name" value="N-(1-d-carboxylethyl)-l-norvaline Dehydrogenase, domain 2"/>
    <property type="match status" value="1"/>
</dbReference>
<evidence type="ECO:0000256" key="13">
    <source>
        <dbReference type="HAMAP-Rule" id="MF_00394"/>
    </source>
</evidence>
<dbReference type="EC" id="1.1.1.94" evidence="10 13"/>
<dbReference type="Pfam" id="PF07479">
    <property type="entry name" value="NAD_Gly3P_dh_C"/>
    <property type="match status" value="1"/>
</dbReference>
<dbReference type="EMBL" id="RQFP01000001">
    <property type="protein sequence ID" value="TGK96437.1"/>
    <property type="molecule type" value="Genomic_DNA"/>
</dbReference>
<keyword evidence="21" id="KW-1185">Reference proteome</keyword>
<keyword evidence="2 13" id="KW-0444">Lipid biosynthesis</keyword>
<dbReference type="GO" id="GO:0008654">
    <property type="term" value="P:phospholipid biosynthetic process"/>
    <property type="evidence" value="ECO:0007669"/>
    <property type="project" value="UniProtKB-KW"/>
</dbReference>
<feature type="binding site" evidence="13">
    <location>
        <position position="138"/>
    </location>
    <ligand>
        <name>sn-glycerol 3-phosphate</name>
        <dbReference type="ChEBI" id="CHEBI:57597"/>
    </ligand>
</feature>
<feature type="binding site" evidence="16">
    <location>
        <position position="140"/>
    </location>
    <ligand>
        <name>NAD(+)</name>
        <dbReference type="ChEBI" id="CHEBI:57540"/>
    </ligand>
</feature>
<dbReference type="InterPro" id="IPR006168">
    <property type="entry name" value="G3P_DH_NAD-dep"/>
</dbReference>
<dbReference type="FunFam" id="1.10.1040.10:FF:000001">
    <property type="entry name" value="Glycerol-3-phosphate dehydrogenase [NAD(P)+]"/>
    <property type="match status" value="1"/>
</dbReference>
<feature type="binding site" evidence="16">
    <location>
        <begin position="7"/>
        <end position="12"/>
    </location>
    <ligand>
        <name>NAD(+)</name>
        <dbReference type="ChEBI" id="CHEBI:57540"/>
    </ligand>
</feature>
<feature type="binding site" evidence="13">
    <location>
        <position position="255"/>
    </location>
    <ligand>
        <name>NADPH</name>
        <dbReference type="ChEBI" id="CHEBI:57783"/>
    </ligand>
</feature>
<feature type="domain" description="Glycerol-3-phosphate dehydrogenase NAD-dependent C-terminal" evidence="19">
    <location>
        <begin position="180"/>
        <end position="321"/>
    </location>
</feature>
<dbReference type="PRINTS" id="PR00077">
    <property type="entry name" value="GPDHDRGNASE"/>
</dbReference>
<feature type="binding site" evidence="13">
    <location>
        <position position="105"/>
    </location>
    <ligand>
        <name>NADPH</name>
        <dbReference type="ChEBI" id="CHEBI:57783"/>
    </ligand>
</feature>
<evidence type="ECO:0000256" key="10">
    <source>
        <dbReference type="ARBA" id="ARBA00066687"/>
    </source>
</evidence>
<evidence type="ECO:0000256" key="17">
    <source>
        <dbReference type="RuleBase" id="RU000437"/>
    </source>
</evidence>
<feature type="binding site" evidence="13">
    <location>
        <position position="10"/>
    </location>
    <ligand>
        <name>NADPH</name>
        <dbReference type="ChEBI" id="CHEBI:57783"/>
    </ligand>
</feature>
<feature type="binding site" evidence="16">
    <location>
        <position position="255"/>
    </location>
    <ligand>
        <name>NAD(+)</name>
        <dbReference type="ChEBI" id="CHEBI:57540"/>
    </ligand>
</feature>
<dbReference type="RefSeq" id="WP_100789620.1">
    <property type="nucleotide sequence ID" value="NZ_NPDQ01000002.1"/>
</dbReference>
<dbReference type="PIRSF" id="PIRSF000114">
    <property type="entry name" value="Glycerol-3-P_dh"/>
    <property type="match status" value="1"/>
</dbReference>
<keyword evidence="3 13" id="KW-0521">NADP</keyword>
<reference evidence="20" key="1">
    <citation type="journal article" date="2019" name="PLoS Negl. Trop. Dis.">
        <title>Revisiting the worldwide diversity of Leptospira species in the environment.</title>
        <authorList>
            <person name="Vincent A.T."/>
            <person name="Schiettekatte O."/>
            <person name="Bourhy P."/>
            <person name="Veyrier F.J."/>
            <person name="Picardeau M."/>
        </authorList>
    </citation>
    <scope>NUCLEOTIDE SEQUENCE [LARGE SCALE GENOMIC DNA]</scope>
    <source>
        <strain evidence="20">201800277</strain>
    </source>
</reference>
<keyword evidence="7 13" id="KW-0594">Phospholipid biosynthesis</keyword>
<dbReference type="PANTHER" id="PTHR11728">
    <property type="entry name" value="GLYCEROL-3-PHOSPHATE DEHYDROGENASE"/>
    <property type="match status" value="1"/>
</dbReference>
<evidence type="ECO:0000313" key="20">
    <source>
        <dbReference type="EMBL" id="TGK96437.1"/>
    </source>
</evidence>
<dbReference type="Pfam" id="PF01210">
    <property type="entry name" value="NAD_Gly3P_dh_N"/>
    <property type="match status" value="1"/>
</dbReference>
<evidence type="ECO:0000259" key="18">
    <source>
        <dbReference type="Pfam" id="PF01210"/>
    </source>
</evidence>
<dbReference type="SUPFAM" id="SSF48179">
    <property type="entry name" value="6-phosphogluconate dehydrogenase C-terminal domain-like"/>
    <property type="match status" value="1"/>
</dbReference>
<dbReference type="HAMAP" id="MF_00394">
    <property type="entry name" value="NAD_Glyc3P_dehydrog"/>
    <property type="match status" value="1"/>
</dbReference>
<evidence type="ECO:0000256" key="12">
    <source>
        <dbReference type="ARBA" id="ARBA00080511"/>
    </source>
</evidence>
<dbReference type="GO" id="GO:0005829">
    <property type="term" value="C:cytosol"/>
    <property type="evidence" value="ECO:0007669"/>
    <property type="project" value="TreeGrafter"/>
</dbReference>
<feature type="domain" description="Glycerol-3-phosphate dehydrogenase NAD-dependent N-terminal" evidence="18">
    <location>
        <begin position="2"/>
        <end position="160"/>
    </location>
</feature>
<evidence type="ECO:0000256" key="14">
    <source>
        <dbReference type="PIRSR" id="PIRSR000114-1"/>
    </source>
</evidence>
<dbReference type="GO" id="GO:0047952">
    <property type="term" value="F:glycerol-3-phosphate dehydrogenase [NAD(P)+] activity"/>
    <property type="evidence" value="ECO:0007669"/>
    <property type="project" value="UniProtKB-UniRule"/>
</dbReference>
<feature type="binding site" evidence="13">
    <location>
        <position position="11"/>
    </location>
    <ligand>
        <name>NADPH</name>
        <dbReference type="ChEBI" id="CHEBI:57783"/>
    </ligand>
</feature>
<comment type="caution">
    <text evidence="13">Lacks conserved residue(s) required for the propagation of feature annotation.</text>
</comment>
<evidence type="ECO:0000256" key="4">
    <source>
        <dbReference type="ARBA" id="ARBA00023002"/>
    </source>
</evidence>
<dbReference type="NCBIfam" id="NF000942">
    <property type="entry name" value="PRK00094.1-4"/>
    <property type="match status" value="1"/>
</dbReference>
<dbReference type="AlphaFoldDB" id="A0A2M9Y4D2"/>
<dbReference type="Proteomes" id="UP000297891">
    <property type="component" value="Unassembled WGS sequence"/>
</dbReference>
<keyword evidence="6 13" id="KW-0443">Lipid metabolism</keyword>
<comment type="similarity">
    <text evidence="1 13 17">Belongs to the NAD-dependent glycerol-3-phosphate dehydrogenase family.</text>
</comment>
<dbReference type="FunFam" id="3.40.50.720:FF:000019">
    <property type="entry name" value="Glycerol-3-phosphate dehydrogenase [NAD(P)+]"/>
    <property type="match status" value="1"/>
</dbReference>
<dbReference type="OrthoDB" id="9812273at2"/>
<keyword evidence="13" id="KW-0547">Nucleotide-binding</keyword>
<protein>
    <recommendedName>
        <fullName evidence="11 13">Glycerol-3-phosphate dehydrogenase [NAD(P)+]</fullName>
        <ecNumber evidence="10 13">1.1.1.94</ecNumber>
    </recommendedName>
    <alternativeName>
        <fullName evidence="13">NAD(P)(+)-dependent glycerol-3-phosphate dehydrogenase</fullName>
    </alternativeName>
    <alternativeName>
        <fullName evidence="12 13">NAD(P)H-dependent dihydroxyacetone-phosphate reductase</fullName>
    </alternativeName>
</protein>
<feature type="binding site" evidence="13">
    <location>
        <position position="255"/>
    </location>
    <ligand>
        <name>sn-glycerol 3-phosphate</name>
        <dbReference type="ChEBI" id="CHEBI:57597"/>
    </ligand>
</feature>
<feature type="binding site" evidence="13">
    <location>
        <position position="136"/>
    </location>
    <ligand>
        <name>sn-glycerol 3-phosphate</name>
        <dbReference type="ChEBI" id="CHEBI:57597"/>
    </ligand>
</feature>
<keyword evidence="13" id="KW-0963">Cytoplasm</keyword>
<dbReference type="UniPathway" id="UPA00940"/>
<keyword evidence="8 13" id="KW-1208">Phospholipid metabolism</keyword>
<dbReference type="InterPro" id="IPR006109">
    <property type="entry name" value="G3P_DH_NAD-dep_C"/>
</dbReference>
<feature type="binding site" evidence="15">
    <location>
        <begin position="255"/>
        <end position="256"/>
    </location>
    <ligand>
        <name>substrate</name>
    </ligand>
</feature>
<feature type="binding site" evidence="13">
    <location>
        <position position="281"/>
    </location>
    <ligand>
        <name>NADPH</name>
        <dbReference type="ChEBI" id="CHEBI:57783"/>
    </ligand>
</feature>
<evidence type="ECO:0000256" key="6">
    <source>
        <dbReference type="ARBA" id="ARBA00023098"/>
    </source>
</evidence>
<feature type="binding site" evidence="13">
    <location>
        <position position="31"/>
    </location>
    <ligand>
        <name>NADPH</name>
        <dbReference type="ChEBI" id="CHEBI:57783"/>
    </ligand>
</feature>
<feature type="binding site" evidence="13">
    <location>
        <position position="140"/>
    </location>
    <ligand>
        <name>NADPH</name>
        <dbReference type="ChEBI" id="CHEBI:57783"/>
    </ligand>
</feature>
<dbReference type="SUPFAM" id="SSF51735">
    <property type="entry name" value="NAD(P)-binding Rossmann-fold domains"/>
    <property type="match status" value="1"/>
</dbReference>
<evidence type="ECO:0000256" key="1">
    <source>
        <dbReference type="ARBA" id="ARBA00011009"/>
    </source>
</evidence>
<dbReference type="PROSITE" id="PS00957">
    <property type="entry name" value="NAD_G3PDH"/>
    <property type="match status" value="1"/>
</dbReference>
<dbReference type="Gene3D" id="3.40.50.720">
    <property type="entry name" value="NAD(P)-binding Rossmann-like Domain"/>
    <property type="match status" value="1"/>
</dbReference>
<evidence type="ECO:0000256" key="15">
    <source>
        <dbReference type="PIRSR" id="PIRSR000114-2"/>
    </source>
</evidence>
<comment type="catalytic activity">
    <reaction evidence="13">
        <text>sn-glycerol 3-phosphate + NAD(+) = dihydroxyacetone phosphate + NADH + H(+)</text>
        <dbReference type="Rhea" id="RHEA:11092"/>
        <dbReference type="ChEBI" id="CHEBI:15378"/>
        <dbReference type="ChEBI" id="CHEBI:57540"/>
        <dbReference type="ChEBI" id="CHEBI:57597"/>
        <dbReference type="ChEBI" id="CHEBI:57642"/>
        <dbReference type="ChEBI" id="CHEBI:57945"/>
        <dbReference type="EC" id="1.1.1.94"/>
    </reaction>
</comment>
<comment type="pathway">
    <text evidence="13">Membrane lipid metabolism; glycerophospholipid metabolism.</text>
</comment>